<evidence type="ECO:0008006" key="4">
    <source>
        <dbReference type="Google" id="ProtNLM"/>
    </source>
</evidence>
<evidence type="ECO:0000256" key="1">
    <source>
        <dbReference type="SAM" id="MobiDB-lite"/>
    </source>
</evidence>
<protein>
    <recommendedName>
        <fullName evidence="4">C2H2-type domain-containing protein</fullName>
    </recommendedName>
</protein>
<dbReference type="Proteomes" id="UP000608071">
    <property type="component" value="Unassembled WGS sequence"/>
</dbReference>
<dbReference type="EMBL" id="JACSQL010000009">
    <property type="protein sequence ID" value="MBD7969991.1"/>
    <property type="molecule type" value="Genomic_DNA"/>
</dbReference>
<organism evidence="2 3">
    <name type="scientific">Paenibacillus gallinarum</name>
    <dbReference type="NCBI Taxonomy" id="2762232"/>
    <lineage>
        <taxon>Bacteria</taxon>
        <taxon>Bacillati</taxon>
        <taxon>Bacillota</taxon>
        <taxon>Bacilli</taxon>
        <taxon>Bacillales</taxon>
        <taxon>Paenibacillaceae</taxon>
        <taxon>Paenibacillus</taxon>
    </lineage>
</organism>
<name>A0ABR8T2K7_9BACL</name>
<feature type="region of interest" description="Disordered" evidence="1">
    <location>
        <begin position="30"/>
        <end position="53"/>
    </location>
</feature>
<comment type="caution">
    <text evidence="2">The sequence shown here is derived from an EMBL/GenBank/DDBJ whole genome shotgun (WGS) entry which is preliminary data.</text>
</comment>
<evidence type="ECO:0000313" key="2">
    <source>
        <dbReference type="EMBL" id="MBD7969991.1"/>
    </source>
</evidence>
<accession>A0ABR8T2K7</accession>
<reference evidence="2 3" key="1">
    <citation type="submission" date="2020-08" db="EMBL/GenBank/DDBJ databases">
        <title>A Genomic Blueprint of the Chicken Gut Microbiome.</title>
        <authorList>
            <person name="Gilroy R."/>
            <person name="Ravi A."/>
            <person name="Getino M."/>
            <person name="Pursley I."/>
            <person name="Horton D.L."/>
            <person name="Alikhan N.-F."/>
            <person name="Baker D."/>
            <person name="Gharbi K."/>
            <person name="Hall N."/>
            <person name="Watson M."/>
            <person name="Adriaenssens E.M."/>
            <person name="Foster-Nyarko E."/>
            <person name="Jarju S."/>
            <person name="Secka A."/>
            <person name="Antonio M."/>
            <person name="Oren A."/>
            <person name="Chaudhuri R."/>
            <person name="La Ragione R.M."/>
            <person name="Hildebrand F."/>
            <person name="Pallen M.J."/>
        </authorList>
    </citation>
    <scope>NUCLEOTIDE SEQUENCE [LARGE SCALE GENOMIC DNA]</scope>
    <source>
        <strain evidence="2 3">Sa2BVA9</strain>
    </source>
</reference>
<dbReference type="RefSeq" id="WP_191802604.1">
    <property type="nucleotide sequence ID" value="NZ_JACSQL010000009.1"/>
</dbReference>
<proteinExistence type="predicted"/>
<sequence length="53" mass="5661">MKCQACGKAVKDVLEHVEHILHECGKVAGSSPNLSSVPPDALHQSMKFSESIS</sequence>
<evidence type="ECO:0000313" key="3">
    <source>
        <dbReference type="Proteomes" id="UP000608071"/>
    </source>
</evidence>
<keyword evidence="3" id="KW-1185">Reference proteome</keyword>
<gene>
    <name evidence="2" type="ORF">H9647_18175</name>
</gene>